<dbReference type="Proteomes" id="UP000807504">
    <property type="component" value="Unassembled WGS sequence"/>
</dbReference>
<reference evidence="1" key="1">
    <citation type="journal article" date="2020" name="bioRxiv">
        <title>Chromosome-level reference genome of the European wasp spider Argiope bruennichi: a resource for studies on range expansion and evolutionary adaptation.</title>
        <authorList>
            <person name="Sheffer M.M."/>
            <person name="Hoppe A."/>
            <person name="Krehenwinkel H."/>
            <person name="Uhl G."/>
            <person name="Kuss A.W."/>
            <person name="Jensen L."/>
            <person name="Jensen C."/>
            <person name="Gillespie R.G."/>
            <person name="Hoff K.J."/>
            <person name="Prost S."/>
        </authorList>
    </citation>
    <scope>NUCLEOTIDE SEQUENCE</scope>
</reference>
<protein>
    <submittedName>
        <fullName evidence="1">Uncharacterized protein</fullName>
    </submittedName>
</protein>
<dbReference type="AlphaFoldDB" id="A0A8T0EH72"/>
<organism evidence="1 2">
    <name type="scientific">Argiope bruennichi</name>
    <name type="common">Wasp spider</name>
    <name type="synonym">Aranea bruennichi</name>
    <dbReference type="NCBI Taxonomy" id="94029"/>
    <lineage>
        <taxon>Eukaryota</taxon>
        <taxon>Metazoa</taxon>
        <taxon>Ecdysozoa</taxon>
        <taxon>Arthropoda</taxon>
        <taxon>Chelicerata</taxon>
        <taxon>Arachnida</taxon>
        <taxon>Araneae</taxon>
        <taxon>Araneomorphae</taxon>
        <taxon>Entelegynae</taxon>
        <taxon>Araneoidea</taxon>
        <taxon>Araneidae</taxon>
        <taxon>Argiope</taxon>
    </lineage>
</organism>
<comment type="caution">
    <text evidence="1">The sequence shown here is derived from an EMBL/GenBank/DDBJ whole genome shotgun (WGS) entry which is preliminary data.</text>
</comment>
<gene>
    <name evidence="1" type="ORF">HNY73_015905</name>
</gene>
<reference evidence="1" key="2">
    <citation type="submission" date="2020-06" db="EMBL/GenBank/DDBJ databases">
        <authorList>
            <person name="Sheffer M."/>
        </authorList>
    </citation>
    <scope>NUCLEOTIDE SEQUENCE</scope>
</reference>
<keyword evidence="2" id="KW-1185">Reference proteome</keyword>
<name>A0A8T0EH72_ARGBR</name>
<evidence type="ECO:0000313" key="1">
    <source>
        <dbReference type="EMBL" id="KAF8773227.1"/>
    </source>
</evidence>
<sequence>MPLREHDQNPSYFLRRKSFVHLKIGVTVSFFLCLMRAMSKECGYPYNKDALILSLIRRNIASCTESVSLAAIVYNIVSDLYFPTYHHYSTCPNPIPLLYTGGQLLKTDNNRLYSA</sequence>
<dbReference type="EMBL" id="JABXBU010002227">
    <property type="protein sequence ID" value="KAF8773227.1"/>
    <property type="molecule type" value="Genomic_DNA"/>
</dbReference>
<evidence type="ECO:0000313" key="2">
    <source>
        <dbReference type="Proteomes" id="UP000807504"/>
    </source>
</evidence>
<proteinExistence type="predicted"/>
<accession>A0A8T0EH72</accession>